<protein>
    <submittedName>
        <fullName evidence="2">Uncharacterized protein</fullName>
    </submittedName>
</protein>
<dbReference type="Proteomes" id="UP000005709">
    <property type="component" value="Unassembled WGS sequence"/>
</dbReference>
<evidence type="ECO:0000256" key="1">
    <source>
        <dbReference type="SAM" id="Coils"/>
    </source>
</evidence>
<dbReference type="AlphaFoldDB" id="C8PIL7"/>
<dbReference type="RefSeq" id="WP_005872513.1">
    <property type="nucleotide sequence ID" value="NZ_ACYG01000027.1"/>
</dbReference>
<evidence type="ECO:0000313" key="2">
    <source>
        <dbReference type="EMBL" id="EEV17382.1"/>
    </source>
</evidence>
<gene>
    <name evidence="2" type="ORF">CAMGR0001_1678</name>
</gene>
<reference evidence="2 3" key="1">
    <citation type="submission" date="2009-07" db="EMBL/GenBank/DDBJ databases">
        <authorList>
            <person name="Madupu R."/>
            <person name="Sebastian Y."/>
            <person name="Durkin A.S."/>
            <person name="Torralba M."/>
            <person name="Methe B."/>
            <person name="Sutton G.G."/>
            <person name="Strausberg R.L."/>
            <person name="Nelson K.E."/>
        </authorList>
    </citation>
    <scope>NUCLEOTIDE SEQUENCE [LARGE SCALE GENOMIC DNA]</scope>
    <source>
        <strain evidence="2 3">RM3268</strain>
    </source>
</reference>
<proteinExistence type="predicted"/>
<name>C8PIL7_9BACT</name>
<feature type="coiled-coil region" evidence="1">
    <location>
        <begin position="112"/>
        <end position="146"/>
    </location>
</feature>
<keyword evidence="3" id="KW-1185">Reference proteome</keyword>
<dbReference type="OrthoDB" id="5362767at2"/>
<dbReference type="Gene3D" id="1.10.10.60">
    <property type="entry name" value="Homeodomain-like"/>
    <property type="match status" value="1"/>
</dbReference>
<dbReference type="EMBL" id="ACYG01000027">
    <property type="protein sequence ID" value="EEV17382.1"/>
    <property type="molecule type" value="Genomic_DNA"/>
</dbReference>
<organism evidence="2 3">
    <name type="scientific">Campylobacter gracilis RM3268</name>
    <dbReference type="NCBI Taxonomy" id="553220"/>
    <lineage>
        <taxon>Bacteria</taxon>
        <taxon>Pseudomonadati</taxon>
        <taxon>Campylobacterota</taxon>
        <taxon>Epsilonproteobacteria</taxon>
        <taxon>Campylobacterales</taxon>
        <taxon>Campylobacteraceae</taxon>
        <taxon>Campylobacter</taxon>
    </lineage>
</organism>
<keyword evidence="1" id="KW-0175">Coiled coil</keyword>
<comment type="caution">
    <text evidence="2">The sequence shown here is derived from an EMBL/GenBank/DDBJ whole genome shotgun (WGS) entry which is preliminary data.</text>
</comment>
<sequence>MNAVVNFNGLDLEVLEFNDTWALSNKQVADGFGVSEEAIRQQKSRGEYRNNVHFYTVTNCNGGAYKTFWTKKGVITLGFKLRETPQTIAFRDWASDFILKSNDIISKSNPYLDKLVDNMGILNEKIDKLQAKNSALAGELIEASRKYTAALERENALLRRDAEGAGRLLKKSTKLSEAERDEVARLYESGLSQAQICRRLGRSDTAVRNAIRSRSLGSAGGLFEGAL</sequence>
<dbReference type="STRING" id="824.CGRAC_0597"/>
<dbReference type="eggNOG" id="COG3645">
    <property type="taxonomic scope" value="Bacteria"/>
</dbReference>
<accession>C8PIL7</accession>
<evidence type="ECO:0000313" key="3">
    <source>
        <dbReference type="Proteomes" id="UP000005709"/>
    </source>
</evidence>